<evidence type="ECO:0000256" key="6">
    <source>
        <dbReference type="ARBA" id="ARBA00022989"/>
    </source>
</evidence>
<dbReference type="Proteomes" id="UP000295515">
    <property type="component" value="Unassembled WGS sequence"/>
</dbReference>
<dbReference type="PROSITE" id="PS51105">
    <property type="entry name" value="PTS_EIIC_TYPE_3"/>
    <property type="match status" value="1"/>
</dbReference>
<dbReference type="InterPro" id="IPR004501">
    <property type="entry name" value="PTS_EIIC_3"/>
</dbReference>
<dbReference type="GO" id="GO:0009401">
    <property type="term" value="P:phosphoenolpyruvate-dependent sugar phosphotransferase system"/>
    <property type="evidence" value="ECO:0007669"/>
    <property type="project" value="InterPro"/>
</dbReference>
<keyword evidence="2 8" id="KW-0813">Transport</keyword>
<evidence type="ECO:0000256" key="1">
    <source>
        <dbReference type="ARBA" id="ARBA00004651"/>
    </source>
</evidence>
<feature type="transmembrane region" description="Helical" evidence="9">
    <location>
        <begin position="72"/>
        <end position="89"/>
    </location>
</feature>
<reference evidence="11 12" key="1">
    <citation type="submission" date="2019-03" db="EMBL/GenBank/DDBJ databases">
        <title>Genomic Encyclopedia of Type Strains, Phase IV (KMG-IV): sequencing the most valuable type-strain genomes for metagenomic binning, comparative biology and taxonomic classification.</title>
        <authorList>
            <person name="Goeker M."/>
        </authorList>
    </citation>
    <scope>NUCLEOTIDE SEQUENCE [LARGE SCALE GENOMIC DNA]</scope>
    <source>
        <strain evidence="11 12">DSM 29487</strain>
    </source>
</reference>
<keyword evidence="6 9" id="KW-1133">Transmembrane helix</keyword>
<dbReference type="PIRSF" id="PIRSF006351">
    <property type="entry name" value="PTS_EIIC-Cellobiose"/>
    <property type="match status" value="1"/>
</dbReference>
<feature type="transmembrane region" description="Helical" evidence="9">
    <location>
        <begin position="337"/>
        <end position="364"/>
    </location>
</feature>
<dbReference type="InterPro" id="IPR003352">
    <property type="entry name" value="PTS_EIIC"/>
</dbReference>
<feature type="transmembrane region" description="Helical" evidence="9">
    <location>
        <begin position="133"/>
        <end position="155"/>
    </location>
</feature>
<keyword evidence="3 8" id="KW-1003">Cell membrane</keyword>
<dbReference type="PANTHER" id="PTHR33989:SF4">
    <property type="entry name" value="PTS SYSTEM N,N'-DIACETYLCHITOBIOSE-SPECIFIC EIIC COMPONENT"/>
    <property type="match status" value="1"/>
</dbReference>
<sequence length="424" mass="46177">MKEKFESFFEKISPMINKISTNRFLQGLSGGMMATLPITVVGSFALLLVVVPLGPISTFIQNSGLSKVFNTVYTYTMGLLAVYMVFFIAKNLANQYLKNDDGMTAAAIAFLSFLIVTPLGATADEVTAIPTTWLGAQGAFTAIIVASVSVAIYRYCKVHHLTIKMPEGVPPMVSNVFEGIIPFVIVAVLFMGVNYAFSLTSVECLHQAVYTLLQVPMQSLGGSIWAVLFIAFFAQVLWFFGIHGQNVLSPFYNPIWLALDAANLAAYSTGVAGPNIVGNAFYNIFCFGGYQIALCLLLLRARSKQFREFGKLGIGPAIFGIGEPLNFGMPLILNFKFIVPFLTNGVLMLAVAYLAIASGLVPHLNGTTFVFGLPFGIGAFLEGGWKVLALAIVVNIILPYFLWMPWVKMADKEAYQQEQGAHKE</sequence>
<keyword evidence="7 8" id="KW-0472">Membrane</keyword>
<evidence type="ECO:0000256" key="7">
    <source>
        <dbReference type="ARBA" id="ARBA00023136"/>
    </source>
</evidence>
<dbReference type="AlphaFoldDB" id="A0A4R3YRG5"/>
<evidence type="ECO:0000256" key="3">
    <source>
        <dbReference type="ARBA" id="ARBA00022475"/>
    </source>
</evidence>
<dbReference type="GO" id="GO:1901264">
    <property type="term" value="P:carbohydrate derivative transport"/>
    <property type="evidence" value="ECO:0007669"/>
    <property type="project" value="TreeGrafter"/>
</dbReference>
<dbReference type="Pfam" id="PF02378">
    <property type="entry name" value="PTS_EIIC"/>
    <property type="match status" value="1"/>
</dbReference>
<feature type="transmembrane region" description="Helical" evidence="9">
    <location>
        <begin position="176"/>
        <end position="197"/>
    </location>
</feature>
<protein>
    <recommendedName>
        <fullName evidence="8">Permease IIC component</fullName>
    </recommendedName>
</protein>
<keyword evidence="4 8" id="KW-0762">Sugar transport</keyword>
<evidence type="ECO:0000256" key="5">
    <source>
        <dbReference type="ARBA" id="ARBA00022692"/>
    </source>
</evidence>
<comment type="subcellular location">
    <subcellularLocation>
        <location evidence="1">Cell membrane</location>
        <topology evidence="1">Multi-pass membrane protein</topology>
    </subcellularLocation>
</comment>
<comment type="caution">
    <text evidence="11">The sequence shown here is derived from an EMBL/GenBank/DDBJ whole genome shotgun (WGS) entry which is preliminary data.</text>
</comment>
<dbReference type="GO" id="GO:0005886">
    <property type="term" value="C:plasma membrane"/>
    <property type="evidence" value="ECO:0007669"/>
    <property type="project" value="UniProtKB-SubCell"/>
</dbReference>
<organism evidence="11 12">
    <name type="scientific">Longibaculum muris</name>
    <dbReference type="NCBI Taxonomy" id="1796628"/>
    <lineage>
        <taxon>Bacteria</taxon>
        <taxon>Bacillati</taxon>
        <taxon>Bacillota</taxon>
        <taxon>Erysipelotrichia</taxon>
        <taxon>Erysipelotrichales</taxon>
        <taxon>Coprobacillaceae</taxon>
        <taxon>Longibaculum</taxon>
    </lineage>
</organism>
<evidence type="ECO:0000313" key="11">
    <source>
        <dbReference type="EMBL" id="TCV95021.1"/>
    </source>
</evidence>
<feature type="transmembrane region" description="Helical" evidence="9">
    <location>
        <begin position="33"/>
        <end position="60"/>
    </location>
</feature>
<evidence type="ECO:0000259" key="10">
    <source>
        <dbReference type="PROSITE" id="PS51105"/>
    </source>
</evidence>
<dbReference type="EMBL" id="SMCQ01000019">
    <property type="protein sequence ID" value="TCV95021.1"/>
    <property type="molecule type" value="Genomic_DNA"/>
</dbReference>
<feature type="domain" description="PTS EIIC type-3" evidence="10">
    <location>
        <begin position="8"/>
        <end position="406"/>
    </location>
</feature>
<dbReference type="NCBIfam" id="TIGR00410">
    <property type="entry name" value="lacE"/>
    <property type="match status" value="1"/>
</dbReference>
<keyword evidence="12" id="KW-1185">Reference proteome</keyword>
<feature type="transmembrane region" description="Helical" evidence="9">
    <location>
        <begin position="101"/>
        <end position="121"/>
    </location>
</feature>
<feature type="transmembrane region" description="Helical" evidence="9">
    <location>
        <begin position="384"/>
        <end position="403"/>
    </location>
</feature>
<evidence type="ECO:0000256" key="8">
    <source>
        <dbReference type="PIRNR" id="PIRNR006351"/>
    </source>
</evidence>
<name>A0A4R3YRG5_9FIRM</name>
<dbReference type="PANTHER" id="PTHR33989">
    <property type="match status" value="1"/>
</dbReference>
<feature type="transmembrane region" description="Helical" evidence="9">
    <location>
        <begin position="217"/>
        <end position="239"/>
    </location>
</feature>
<dbReference type="GeneID" id="98916101"/>
<dbReference type="InterPro" id="IPR051088">
    <property type="entry name" value="PTS_Sugar-EIIC/EIIB"/>
</dbReference>
<evidence type="ECO:0000256" key="2">
    <source>
        <dbReference type="ARBA" id="ARBA00022448"/>
    </source>
</evidence>
<dbReference type="InterPro" id="IPR004796">
    <property type="entry name" value="PTS_IIC_cello"/>
</dbReference>
<feature type="transmembrane region" description="Helical" evidence="9">
    <location>
        <begin position="280"/>
        <end position="299"/>
    </location>
</feature>
<evidence type="ECO:0000313" key="12">
    <source>
        <dbReference type="Proteomes" id="UP000295515"/>
    </source>
</evidence>
<comment type="function">
    <text evidence="8">The phosphoenolpyruvate-dependent sugar phosphotransferase system (PTS), a major carbohydrate active -transport system, catalyzes the phosphorylation of incoming sugar substrates concomitant with their translocation across the cell membrane.</text>
</comment>
<proteinExistence type="predicted"/>
<dbReference type="GO" id="GO:0008982">
    <property type="term" value="F:protein-N(PI)-phosphohistidine-sugar phosphotransferase activity"/>
    <property type="evidence" value="ECO:0007669"/>
    <property type="project" value="UniProtKB-UniRule"/>
</dbReference>
<evidence type="ECO:0000256" key="9">
    <source>
        <dbReference type="SAM" id="Phobius"/>
    </source>
</evidence>
<evidence type="ECO:0000256" key="4">
    <source>
        <dbReference type="ARBA" id="ARBA00022597"/>
    </source>
</evidence>
<dbReference type="RefSeq" id="WP_066445098.1">
    <property type="nucleotide sequence ID" value="NZ_JANKBF010000017.1"/>
</dbReference>
<gene>
    <name evidence="11" type="ORF">EDD60_1198</name>
</gene>
<accession>A0A4R3YRG5</accession>
<keyword evidence="5 9" id="KW-0812">Transmembrane</keyword>